<protein>
    <recommendedName>
        <fullName evidence="4">Lipoprotein</fullName>
    </recommendedName>
</protein>
<dbReference type="AlphaFoldDB" id="A0A1W6CXQ6"/>
<dbReference type="KEGG" id="pcon:B0A89_08400"/>
<keyword evidence="3" id="KW-1185">Reference proteome</keyword>
<evidence type="ECO:0000313" key="2">
    <source>
        <dbReference type="EMBL" id="ARJ69636.1"/>
    </source>
</evidence>
<organism evidence="2 3">
    <name type="scientific">Paracoccus contaminans</name>
    <dbReference type="NCBI Taxonomy" id="1945662"/>
    <lineage>
        <taxon>Bacteria</taxon>
        <taxon>Pseudomonadati</taxon>
        <taxon>Pseudomonadota</taxon>
        <taxon>Alphaproteobacteria</taxon>
        <taxon>Rhodobacterales</taxon>
        <taxon>Paracoccaceae</taxon>
        <taxon>Paracoccus</taxon>
    </lineage>
</organism>
<evidence type="ECO:0008006" key="4">
    <source>
        <dbReference type="Google" id="ProtNLM"/>
    </source>
</evidence>
<accession>A0A1W6CXQ6</accession>
<proteinExistence type="predicted"/>
<dbReference type="Proteomes" id="UP000193017">
    <property type="component" value="Chromosome"/>
</dbReference>
<dbReference type="RefSeq" id="WP_085377753.1">
    <property type="nucleotide sequence ID" value="NZ_CP020612.1"/>
</dbReference>
<feature type="compositionally biased region" description="Low complexity" evidence="1">
    <location>
        <begin position="34"/>
        <end position="55"/>
    </location>
</feature>
<dbReference type="STRING" id="1945662.B0A89_08400"/>
<dbReference type="EMBL" id="CP020612">
    <property type="protein sequence ID" value="ARJ69636.1"/>
    <property type="molecule type" value="Genomic_DNA"/>
</dbReference>
<reference evidence="2 3" key="1">
    <citation type="submission" date="2017-03" db="EMBL/GenBank/DDBJ databases">
        <title>Genome sequence of Paracoccus contaminans isolated from a water microcosm.</title>
        <authorList>
            <person name="Aurass P."/>
            <person name="Karste S."/>
            <person name="Trost E."/>
            <person name="Glaeser S.P."/>
            <person name="Kaempfer P."/>
            <person name="Flieger A."/>
        </authorList>
    </citation>
    <scope>NUCLEOTIDE SEQUENCE [LARGE SCALE GENOMIC DNA]</scope>
    <source>
        <strain evidence="3">RKI 16-01929T\LMG 29738T\CCM 8701T\CIP 111112T</strain>
    </source>
</reference>
<name>A0A1W6CXQ6_9RHOB</name>
<gene>
    <name evidence="2" type="ORF">B0A89_08400</name>
</gene>
<feature type="region of interest" description="Disordered" evidence="1">
    <location>
        <begin position="33"/>
        <end position="72"/>
    </location>
</feature>
<evidence type="ECO:0000256" key="1">
    <source>
        <dbReference type="SAM" id="MobiDB-lite"/>
    </source>
</evidence>
<evidence type="ECO:0000313" key="3">
    <source>
        <dbReference type="Proteomes" id="UP000193017"/>
    </source>
</evidence>
<sequence length="186" mass="18706">MNARLTLLALPLALAACDQQAIKDFRLPWDKPAEAAAPAAPAKPAEPAKPSIPEPTGASPAQQPLEIAGARSKVATASADTAHVTRFAASGEGWSATVDGASARVERAGGKPATVNVKRLGYASGVEYVGELNDALFSLDLRSGECGGKPLTATLKLNGKTLNGCAAPAGAAASAATEKPAQKPKA</sequence>
<dbReference type="PROSITE" id="PS51257">
    <property type="entry name" value="PROKAR_LIPOPROTEIN"/>
    <property type="match status" value="1"/>
</dbReference>
<dbReference type="OrthoDB" id="9809132at2"/>